<dbReference type="Pfam" id="PF08442">
    <property type="entry name" value="ATP-grasp_2"/>
    <property type="match status" value="1"/>
</dbReference>
<evidence type="ECO:0000256" key="4">
    <source>
        <dbReference type="ARBA" id="ARBA00022723"/>
    </source>
</evidence>
<keyword evidence="6" id="KW-0460">Magnesium</keyword>
<dbReference type="InterPro" id="IPR013815">
    <property type="entry name" value="ATP_grasp_subdomain_1"/>
</dbReference>
<dbReference type="PIRSF" id="PIRSF001554">
    <property type="entry name" value="SucCS_beta"/>
    <property type="match status" value="1"/>
</dbReference>
<dbReference type="GO" id="GO:0006099">
    <property type="term" value="P:tricarboxylic acid cycle"/>
    <property type="evidence" value="ECO:0007669"/>
    <property type="project" value="InterPro"/>
</dbReference>
<dbReference type="EMBL" id="QMPZ01000118">
    <property type="protein sequence ID" value="RLE08100.1"/>
    <property type="molecule type" value="Genomic_DNA"/>
</dbReference>
<dbReference type="SUPFAM" id="SSF56059">
    <property type="entry name" value="Glutathione synthetase ATP-binding domain-like"/>
    <property type="match status" value="1"/>
</dbReference>
<keyword evidence="3 9" id="KW-0436">Ligase</keyword>
<keyword evidence="7" id="KW-0067">ATP-binding</keyword>
<dbReference type="Gene3D" id="3.40.50.261">
    <property type="entry name" value="Succinyl-CoA synthetase domains"/>
    <property type="match status" value="1"/>
</dbReference>
<comment type="cofactor">
    <cofactor evidence="1">
        <name>Mg(2+)</name>
        <dbReference type="ChEBI" id="CHEBI:18420"/>
    </cofactor>
</comment>
<dbReference type="InterPro" id="IPR011761">
    <property type="entry name" value="ATP-grasp"/>
</dbReference>
<gene>
    <name evidence="9" type="primary">sucC</name>
    <name evidence="9" type="ORF">DRJ00_06900</name>
</gene>
<evidence type="ECO:0000256" key="6">
    <source>
        <dbReference type="ARBA" id="ARBA00022842"/>
    </source>
</evidence>
<evidence type="ECO:0000313" key="10">
    <source>
        <dbReference type="Proteomes" id="UP000279422"/>
    </source>
</evidence>
<evidence type="ECO:0000256" key="7">
    <source>
        <dbReference type="PROSITE-ProRule" id="PRU00409"/>
    </source>
</evidence>
<keyword evidence="5 7" id="KW-0547">Nucleotide-binding</keyword>
<dbReference type="Proteomes" id="UP000279422">
    <property type="component" value="Unassembled WGS sequence"/>
</dbReference>
<dbReference type="InterPro" id="IPR016102">
    <property type="entry name" value="Succinyl-CoA_synth-like"/>
</dbReference>
<dbReference type="PROSITE" id="PS50975">
    <property type="entry name" value="ATP_GRASP"/>
    <property type="match status" value="1"/>
</dbReference>
<comment type="caution">
    <text evidence="9">The sequence shown here is derived from an EMBL/GenBank/DDBJ whole genome shotgun (WGS) entry which is preliminary data.</text>
</comment>
<dbReference type="InterPro" id="IPR013650">
    <property type="entry name" value="ATP-grasp_succ-CoA_synth-type"/>
</dbReference>
<dbReference type="EC" id="6.2.1.5" evidence="9"/>
<dbReference type="Gene3D" id="3.30.470.20">
    <property type="entry name" value="ATP-grasp fold, B domain"/>
    <property type="match status" value="1"/>
</dbReference>
<reference evidence="9 10" key="1">
    <citation type="submission" date="2018-06" db="EMBL/GenBank/DDBJ databases">
        <title>Extensive metabolic versatility and redundancy in microbially diverse, dynamic hydrothermal sediments.</title>
        <authorList>
            <person name="Dombrowski N."/>
            <person name="Teske A."/>
            <person name="Baker B.J."/>
        </authorList>
    </citation>
    <scope>NUCLEOTIDE SEQUENCE [LARGE SCALE GENOMIC DNA]</scope>
    <source>
        <strain evidence="9">B47_G16</strain>
    </source>
</reference>
<dbReference type="InterPro" id="IPR005809">
    <property type="entry name" value="Succ_CoA_ligase-like_bsu"/>
</dbReference>
<dbReference type="FunFam" id="3.30.470.20:FF:000002">
    <property type="entry name" value="Succinate--CoA ligase [ADP-forming] subunit beta"/>
    <property type="match status" value="1"/>
</dbReference>
<feature type="domain" description="ATP-grasp" evidence="8">
    <location>
        <begin position="9"/>
        <end position="228"/>
    </location>
</feature>
<keyword evidence="4" id="KW-0479">Metal-binding</keyword>
<dbReference type="InterPro" id="IPR005811">
    <property type="entry name" value="SUCC_ACL_C"/>
</dbReference>
<dbReference type="GO" id="GO:0006104">
    <property type="term" value="P:succinyl-CoA metabolic process"/>
    <property type="evidence" value="ECO:0007669"/>
    <property type="project" value="TreeGrafter"/>
</dbReference>
<dbReference type="GO" id="GO:0042709">
    <property type="term" value="C:succinate-CoA ligase complex"/>
    <property type="evidence" value="ECO:0007669"/>
    <property type="project" value="TreeGrafter"/>
</dbReference>
<name>A0A497E2F5_UNCAE</name>
<evidence type="ECO:0000256" key="2">
    <source>
        <dbReference type="ARBA" id="ARBA00009182"/>
    </source>
</evidence>
<dbReference type="PANTHER" id="PTHR11815:SF10">
    <property type="entry name" value="SUCCINATE--COA LIGASE [GDP-FORMING] SUBUNIT BETA, MITOCHONDRIAL"/>
    <property type="match status" value="1"/>
</dbReference>
<organism evidence="9 10">
    <name type="scientific">Aerophobetes bacterium</name>
    <dbReference type="NCBI Taxonomy" id="2030807"/>
    <lineage>
        <taxon>Bacteria</taxon>
        <taxon>Candidatus Aerophobota</taxon>
    </lineage>
</organism>
<dbReference type="SUPFAM" id="SSF52210">
    <property type="entry name" value="Succinyl-CoA synthetase domains"/>
    <property type="match status" value="1"/>
</dbReference>
<evidence type="ECO:0000313" key="9">
    <source>
        <dbReference type="EMBL" id="RLE08100.1"/>
    </source>
</evidence>
<comment type="similarity">
    <text evidence="2">Belongs to the succinate/malate CoA ligase beta subunit family.</text>
</comment>
<proteinExistence type="inferred from homology"/>
<evidence type="ECO:0000256" key="3">
    <source>
        <dbReference type="ARBA" id="ARBA00022598"/>
    </source>
</evidence>
<evidence type="ECO:0000256" key="1">
    <source>
        <dbReference type="ARBA" id="ARBA00001946"/>
    </source>
</evidence>
<accession>A0A497E2F5</accession>
<dbReference type="Gene3D" id="3.30.1490.20">
    <property type="entry name" value="ATP-grasp fold, A domain"/>
    <property type="match status" value="1"/>
</dbReference>
<dbReference type="AlphaFoldDB" id="A0A497E2F5"/>
<protein>
    <submittedName>
        <fullName evidence="9">Succinate--CoA ligase subunit beta</fullName>
        <ecNumber evidence="9">6.2.1.5</ecNumber>
    </submittedName>
</protein>
<evidence type="ECO:0000259" key="8">
    <source>
        <dbReference type="PROSITE" id="PS50975"/>
    </source>
</evidence>
<dbReference type="Pfam" id="PF00549">
    <property type="entry name" value="Ligase_CoA"/>
    <property type="match status" value="1"/>
</dbReference>
<dbReference type="GO" id="GO:0005524">
    <property type="term" value="F:ATP binding"/>
    <property type="evidence" value="ECO:0007669"/>
    <property type="project" value="UniProtKB-UniRule"/>
</dbReference>
<dbReference type="PANTHER" id="PTHR11815">
    <property type="entry name" value="SUCCINYL-COA SYNTHETASE BETA CHAIN"/>
    <property type="match status" value="1"/>
</dbReference>
<dbReference type="GO" id="GO:0004775">
    <property type="term" value="F:succinate-CoA ligase (ADP-forming) activity"/>
    <property type="evidence" value="ECO:0007669"/>
    <property type="project" value="UniProtKB-EC"/>
</dbReference>
<evidence type="ECO:0000256" key="5">
    <source>
        <dbReference type="ARBA" id="ARBA00022741"/>
    </source>
</evidence>
<dbReference type="GO" id="GO:0046872">
    <property type="term" value="F:metal ion binding"/>
    <property type="evidence" value="ECO:0007669"/>
    <property type="project" value="UniProtKB-KW"/>
</dbReference>
<sequence length="384" mass="42838">MRLFEFQAKEIFRKYNIPTSTFNYLIKTPEEVNTILDKLPLPCVLKAQVLSGRRGKAGGIKIVKTKEEIPRLVEQLFNLVIGGERTHAILVEDYIDIERELYVSIAIDTTTNNITILASPLGGIEVEELVLKYPEKLFKIDVDPFIGIKPYQARSLAKKLGLSGRLINVFARILDSMYRILIDYDAELVEINPLAVTKTGELIAIDAKIVLNEPAKYRHQEAFKRLEEEQEAIGITKNPTEAKLKELGSTAYIEFEKEGIALVSDGAGIGMYAYDLINELGGTVAIYCELGLANTAERVYQALKIISSNQKTKAILINWFGGANIMDEMCKGLIQFRRENTNIPIVVRIAGTNSDKAHEMLKGTNIFVTEDINEAVNKIISLGG</sequence>